<name>A0A6G8R3M6_9CAUD</name>
<dbReference type="InterPro" id="IPR053171">
    <property type="entry name" value="Viral_Tip_Attach_Protein"/>
</dbReference>
<evidence type="ECO:0000313" key="4">
    <source>
        <dbReference type="EMBL" id="QIN94807.1"/>
    </source>
</evidence>
<protein>
    <submittedName>
        <fullName evidence="4">Tail fiber protein</fullName>
    </submittedName>
</protein>
<reference evidence="4 5" key="1">
    <citation type="submission" date="2020-02" db="EMBL/GenBank/DDBJ databases">
        <title>Characterization of Proteus podophage Privateer.</title>
        <authorList>
            <person name="Corban J."/>
            <person name="Ramsey J."/>
        </authorList>
    </citation>
    <scope>NUCLEOTIDE SEQUENCE [LARGE SCALE GENOMIC DNA]</scope>
</reference>
<evidence type="ECO:0000256" key="2">
    <source>
        <dbReference type="SAM" id="MobiDB-lite"/>
    </source>
</evidence>
<feature type="coiled-coil region" evidence="1">
    <location>
        <begin position="152"/>
        <end position="201"/>
    </location>
</feature>
<proteinExistence type="predicted"/>
<organism evidence="4 5">
    <name type="scientific">Proteus phage Privateer</name>
    <dbReference type="NCBI Taxonomy" id="2712958"/>
    <lineage>
        <taxon>Viruses</taxon>
        <taxon>Duplodnaviria</taxon>
        <taxon>Heunggongvirae</taxon>
        <taxon>Uroviricota</taxon>
        <taxon>Caudoviricetes</taxon>
        <taxon>Grimontviridae</taxon>
        <taxon>Privateervirus</taxon>
        <taxon>Privateervirus privateer</taxon>
    </lineage>
</organism>
<dbReference type="PANTHER" id="PTHR36251:SF2">
    <property type="entry name" value="GIFSY-2 PROPHAGE HOST SPECIFICITY PROTEIN J, PHAGE LAMBDA"/>
    <property type="match status" value="1"/>
</dbReference>
<keyword evidence="1" id="KW-0175">Coiled coil</keyword>
<evidence type="ECO:0000259" key="3">
    <source>
        <dbReference type="Pfam" id="PF09327"/>
    </source>
</evidence>
<feature type="region of interest" description="Disordered" evidence="2">
    <location>
        <begin position="264"/>
        <end position="291"/>
    </location>
</feature>
<evidence type="ECO:0000256" key="1">
    <source>
        <dbReference type="SAM" id="Coils"/>
    </source>
</evidence>
<dbReference type="PANTHER" id="PTHR36251">
    <property type="entry name" value="FELS-1 PROPHAGE HOST SPECIFICITY PROTEIN-RELATED"/>
    <property type="match status" value="1"/>
</dbReference>
<feature type="compositionally biased region" description="Polar residues" evidence="2">
    <location>
        <begin position="264"/>
        <end position="278"/>
    </location>
</feature>
<gene>
    <name evidence="4" type="ORF">CPT_Privateer_014</name>
</gene>
<keyword evidence="5" id="KW-1185">Reference proteome</keyword>
<accession>A0A6G8R3M6</accession>
<dbReference type="EMBL" id="MT028297">
    <property type="protein sequence ID" value="QIN94807.1"/>
    <property type="molecule type" value="Genomic_DNA"/>
</dbReference>
<dbReference type="Proteomes" id="UP000500956">
    <property type="component" value="Segment"/>
</dbReference>
<dbReference type="InterPro" id="IPR015406">
    <property type="entry name" value="GpJ_CSF"/>
</dbReference>
<sequence>MATTDARNRIRQPYRFYKPQFLDENRLKMDLDREFEDISQALLKVSEKFNMIDLTLDFDAGEVMDELNKIKSTIEVTIKRLGNLEEANSELSFKLTAQYNEMMGSLRHVNRVISNAQRALAEATLQLDAETISIQNDNARMSAHISRQDIVITDHEQAIARTNEKLDAAVETINSDILASIETTKEAIATLEESVASVETNMNSKYDSLSKVVDSNKKDADGKLAGLDGRMVTAEANIKTVQKTSADNTKAISEMSTEMSSKFTSVNNSINSTNQTVSTNKKDADNKINNTNNTVAANKKDADGKISNVNGRVDTIEGRVNTAEANIKTNAKTGADNKQAIASMETKMNAKFNEQEAKINTKAVTQFDHSGTGSATYEVNAGIKWNGKVTSAGMRIEASVSGGVMHSGVIFDADKFKVRNPSNGTFQTAFEVKGGKTYIRSALIDSAEVITEFKSQNFVSGKSGFRFDAKTGNAEMNDATFRGTLDVKSGSSGGRMTISNNQILVYDENNKLVVKIGYLG</sequence>
<dbReference type="Pfam" id="PF09327">
    <property type="entry name" value="Phage_Tail_Tip"/>
    <property type="match status" value="1"/>
</dbReference>
<feature type="domain" description="Tip attachment protein J central straight fiber" evidence="3">
    <location>
        <begin position="359"/>
        <end position="491"/>
    </location>
</feature>
<evidence type="ECO:0000313" key="5">
    <source>
        <dbReference type="Proteomes" id="UP000500956"/>
    </source>
</evidence>